<dbReference type="Pfam" id="PF13359">
    <property type="entry name" value="DDE_Tnp_4"/>
    <property type="match status" value="1"/>
</dbReference>
<protein>
    <recommendedName>
        <fullName evidence="3">DDE Tnp4 domain-containing protein</fullName>
    </recommendedName>
</protein>
<reference evidence="4" key="1">
    <citation type="journal article" date="2023" name="Insect Mol. Biol.">
        <title>Genome sequencing provides insights into the evolution of gene families encoding plant cell wall-degrading enzymes in longhorned beetles.</title>
        <authorList>
            <person name="Shin N.R."/>
            <person name="Okamura Y."/>
            <person name="Kirsch R."/>
            <person name="Pauchet Y."/>
        </authorList>
    </citation>
    <scope>NUCLEOTIDE SEQUENCE</scope>
    <source>
        <strain evidence="4">AMC_N1</strain>
    </source>
</reference>
<organism evidence="4 5">
    <name type="scientific">Aromia moschata</name>
    <dbReference type="NCBI Taxonomy" id="1265417"/>
    <lineage>
        <taxon>Eukaryota</taxon>
        <taxon>Metazoa</taxon>
        <taxon>Ecdysozoa</taxon>
        <taxon>Arthropoda</taxon>
        <taxon>Hexapoda</taxon>
        <taxon>Insecta</taxon>
        <taxon>Pterygota</taxon>
        <taxon>Neoptera</taxon>
        <taxon>Endopterygota</taxon>
        <taxon>Coleoptera</taxon>
        <taxon>Polyphaga</taxon>
        <taxon>Cucujiformia</taxon>
        <taxon>Chrysomeloidea</taxon>
        <taxon>Cerambycidae</taxon>
        <taxon>Cerambycinae</taxon>
        <taxon>Callichromatini</taxon>
        <taxon>Aromia</taxon>
    </lineage>
</organism>
<evidence type="ECO:0000313" key="5">
    <source>
        <dbReference type="Proteomes" id="UP001162162"/>
    </source>
</evidence>
<keyword evidence="2" id="KW-0479">Metal-binding</keyword>
<dbReference type="EMBL" id="JAPWTK010000145">
    <property type="protein sequence ID" value="KAJ8948046.1"/>
    <property type="molecule type" value="Genomic_DNA"/>
</dbReference>
<proteinExistence type="predicted"/>
<dbReference type="InterPro" id="IPR027806">
    <property type="entry name" value="HARBI1_dom"/>
</dbReference>
<dbReference type="Proteomes" id="UP001162162">
    <property type="component" value="Unassembled WGS sequence"/>
</dbReference>
<sequence>MLYLHMHLCGACIWKWDRKCFHHHQNGWQFRRGMRTEDLWNFPHVLTAKDGKHVLCYSPSLTPTIHLYKLMLYVKSSFPGRNFKIPYVFLRDEALALTQNFMKPFSATYCKGSVERIFNYRLSRARWVVENVFVICSAVFGVLRKPMLLEPEKSRVVVMTIIYLHNFLRKSPESKRLYRPPGTFDCEVKGMLVEGNWRQKQSEYFISLLPIYFEKQIEQKKKRNVFETDEEYLLFSKMSKESENYFFEINI</sequence>
<feature type="domain" description="DDE Tnp4" evidence="3">
    <location>
        <begin position="87"/>
        <end position="166"/>
    </location>
</feature>
<accession>A0AAV8Y9X7</accession>
<keyword evidence="5" id="KW-1185">Reference proteome</keyword>
<evidence type="ECO:0000313" key="4">
    <source>
        <dbReference type="EMBL" id="KAJ8948046.1"/>
    </source>
</evidence>
<evidence type="ECO:0000256" key="1">
    <source>
        <dbReference type="ARBA" id="ARBA00001968"/>
    </source>
</evidence>
<evidence type="ECO:0000259" key="3">
    <source>
        <dbReference type="Pfam" id="PF13359"/>
    </source>
</evidence>
<evidence type="ECO:0000256" key="2">
    <source>
        <dbReference type="ARBA" id="ARBA00022723"/>
    </source>
</evidence>
<name>A0AAV8Y9X7_9CUCU</name>
<dbReference type="AlphaFoldDB" id="A0AAV8Y9X7"/>
<dbReference type="GO" id="GO:0046872">
    <property type="term" value="F:metal ion binding"/>
    <property type="evidence" value="ECO:0007669"/>
    <property type="project" value="UniProtKB-KW"/>
</dbReference>
<comment type="cofactor">
    <cofactor evidence="1">
        <name>a divalent metal cation</name>
        <dbReference type="ChEBI" id="CHEBI:60240"/>
    </cofactor>
</comment>
<gene>
    <name evidence="4" type="ORF">NQ318_003380</name>
</gene>
<comment type="caution">
    <text evidence="4">The sequence shown here is derived from an EMBL/GenBank/DDBJ whole genome shotgun (WGS) entry which is preliminary data.</text>
</comment>